<keyword evidence="2" id="KW-0472">Membrane</keyword>
<keyword evidence="2" id="KW-1133">Transmembrane helix</keyword>
<organism evidence="3 4">
    <name type="scientific">Diaporthe eres</name>
    <name type="common">Phomopsis oblonga</name>
    <dbReference type="NCBI Taxonomy" id="83184"/>
    <lineage>
        <taxon>Eukaryota</taxon>
        <taxon>Fungi</taxon>
        <taxon>Dikarya</taxon>
        <taxon>Ascomycota</taxon>
        <taxon>Pezizomycotina</taxon>
        <taxon>Sordariomycetes</taxon>
        <taxon>Sordariomycetidae</taxon>
        <taxon>Diaporthales</taxon>
        <taxon>Diaporthaceae</taxon>
        <taxon>Diaporthe</taxon>
        <taxon>Diaporthe eres species complex</taxon>
    </lineage>
</organism>
<evidence type="ECO:0000313" key="3">
    <source>
        <dbReference type="EMBL" id="KAK7737580.1"/>
    </source>
</evidence>
<dbReference type="EMBL" id="JAKNSF020000007">
    <property type="protein sequence ID" value="KAK7737580.1"/>
    <property type="molecule type" value="Genomic_DNA"/>
</dbReference>
<evidence type="ECO:0000313" key="4">
    <source>
        <dbReference type="Proteomes" id="UP001430848"/>
    </source>
</evidence>
<feature type="transmembrane region" description="Helical" evidence="2">
    <location>
        <begin position="672"/>
        <end position="693"/>
    </location>
</feature>
<keyword evidence="2" id="KW-0812">Transmembrane</keyword>
<accession>A0ABR1PIF8</accession>
<feature type="transmembrane region" description="Helical" evidence="2">
    <location>
        <begin position="242"/>
        <end position="265"/>
    </location>
</feature>
<comment type="caution">
    <text evidence="3">The sequence shown here is derived from an EMBL/GenBank/DDBJ whole genome shotgun (WGS) entry which is preliminary data.</text>
</comment>
<protein>
    <recommendedName>
        <fullName evidence="5">Major facilitator superfamily transporter</fullName>
    </recommendedName>
</protein>
<evidence type="ECO:0000256" key="1">
    <source>
        <dbReference type="SAM" id="MobiDB-lite"/>
    </source>
</evidence>
<feature type="region of interest" description="Disordered" evidence="1">
    <location>
        <begin position="721"/>
        <end position="740"/>
    </location>
</feature>
<dbReference type="Proteomes" id="UP001430848">
    <property type="component" value="Unassembled WGS sequence"/>
</dbReference>
<feature type="region of interest" description="Disordered" evidence="1">
    <location>
        <begin position="50"/>
        <end position="70"/>
    </location>
</feature>
<feature type="transmembrane region" description="Helical" evidence="2">
    <location>
        <begin position="280"/>
        <end position="300"/>
    </location>
</feature>
<sequence>MDRPDRFNSGGSWIHEDSASTPYGGPDRIGSRSSKAPMIPAFETIQLDDMNGRIRASPQLESREAPARKSTVEFADWSNQTRTFNSRQYWPTRTSTVDSVDWTERKNGDDFADWRQKPTATGDTPKEWPTVKVEKVPAPEYDDAPTREPESHYNQNFLHPPTPSRESILGAFSTDGHDNDDTTSLRSRRLSVNMEQSSRFGWWTLCLLLLALIMVVLAGFYSTGSATALMKDKFFTTSSANAILILRILTEACALLMAALVVVVVEDLQWALASRPEGVSLLHFVGMDSGTGVWGLLRLLATADWKQKYSSLFRLMVICTIPLPGIILMGDIAIQFVFFPQETYPISAGIGEFNASYISHIDSVSSTALLVQMGTPAWSDRDSFGVDSLGRGEGLCTVSATDHSWTPCAESHLLTGGIVSISPQKDDLTKFPDSTAYVVPKTRVLHLEYGTVHDIDGLYDNGNCYLIGTAAAASYWCTSVGSDKELLFGSSYCPLAVQAKKACLEDTTWWSPLVMVSSLFVYDRYGTVNYDRGNFSILSVTNLTPPVQKIVKLEEYMLALSAVVPGFSPTTTTNSSTIPNSKSTMKGDNSALAVYAVTALPINDNEVAKKLSLKAIRKAMSVPFNYFHANYFSKPSIFELDEPRKGLSDDMYTTLSLAIMSHQVIAGSTSRWLFGLISGVLLTLCTAMIIATARICKRRPQRCGYPTLDFAAVCAVKGGIPRPPSNEEERGPGGHHGLHRSLTQLGQQPAAFQVASKIKGERVILGR</sequence>
<feature type="compositionally biased region" description="Basic and acidic residues" evidence="1">
    <location>
        <begin position="61"/>
        <end position="70"/>
    </location>
</feature>
<feature type="region of interest" description="Disordered" evidence="1">
    <location>
        <begin position="1"/>
        <end position="38"/>
    </location>
</feature>
<evidence type="ECO:0000256" key="2">
    <source>
        <dbReference type="SAM" id="Phobius"/>
    </source>
</evidence>
<feature type="transmembrane region" description="Helical" evidence="2">
    <location>
        <begin position="312"/>
        <end position="338"/>
    </location>
</feature>
<proteinExistence type="predicted"/>
<name>A0ABR1PIF8_DIAER</name>
<gene>
    <name evidence="3" type="ORF">SLS63_002709</name>
</gene>
<feature type="transmembrane region" description="Helical" evidence="2">
    <location>
        <begin position="200"/>
        <end position="221"/>
    </location>
</feature>
<evidence type="ECO:0008006" key="5">
    <source>
        <dbReference type="Google" id="ProtNLM"/>
    </source>
</evidence>
<keyword evidence="4" id="KW-1185">Reference proteome</keyword>
<feature type="region of interest" description="Disordered" evidence="1">
    <location>
        <begin position="109"/>
        <end position="162"/>
    </location>
</feature>
<reference evidence="3 4" key="1">
    <citation type="submission" date="2024-02" db="EMBL/GenBank/DDBJ databases">
        <title>De novo assembly and annotation of 12 fungi associated with fruit tree decline syndrome in Ontario, Canada.</title>
        <authorList>
            <person name="Sulman M."/>
            <person name="Ellouze W."/>
            <person name="Ilyukhin E."/>
        </authorList>
    </citation>
    <scope>NUCLEOTIDE SEQUENCE [LARGE SCALE GENOMIC DNA]</scope>
    <source>
        <strain evidence="3 4">M169</strain>
    </source>
</reference>